<evidence type="ECO:0008006" key="4">
    <source>
        <dbReference type="Google" id="ProtNLM"/>
    </source>
</evidence>
<dbReference type="PANTHER" id="PTHR46953">
    <property type="entry name" value="G-PROTEIN COUPLED RECEPTOR MTH-LIKE 1-RELATED"/>
    <property type="match status" value="1"/>
</dbReference>
<reference evidence="2" key="1">
    <citation type="journal article" date="2021" name="Mol. Ecol. Resour.">
        <title>Apolygus lucorum genome provides insights into omnivorousness and mesophyll feeding.</title>
        <authorList>
            <person name="Liu Y."/>
            <person name="Liu H."/>
            <person name="Wang H."/>
            <person name="Huang T."/>
            <person name="Liu B."/>
            <person name="Yang B."/>
            <person name="Yin L."/>
            <person name="Li B."/>
            <person name="Zhang Y."/>
            <person name="Zhang S."/>
            <person name="Jiang F."/>
            <person name="Zhang X."/>
            <person name="Ren Y."/>
            <person name="Wang B."/>
            <person name="Wang S."/>
            <person name="Lu Y."/>
            <person name="Wu K."/>
            <person name="Fan W."/>
            <person name="Wang G."/>
        </authorList>
    </citation>
    <scope>NUCLEOTIDE SEQUENCE</scope>
    <source>
        <strain evidence="2">12Hb</strain>
    </source>
</reference>
<dbReference type="InterPro" id="IPR052808">
    <property type="entry name" value="GPCR_Mth-like"/>
</dbReference>
<name>A0A8S9Y7K2_APOLU</name>
<protein>
    <recommendedName>
        <fullName evidence="4">G-protein coupled receptors family 2 profile 2 domain-containing protein</fullName>
    </recommendedName>
</protein>
<keyword evidence="3" id="KW-1185">Reference proteome</keyword>
<dbReference type="Proteomes" id="UP000466442">
    <property type="component" value="Linkage Group LG1"/>
</dbReference>
<dbReference type="EMBL" id="WIXP02000001">
    <property type="protein sequence ID" value="KAF6217262.1"/>
    <property type="molecule type" value="Genomic_DNA"/>
</dbReference>
<feature type="transmembrane region" description="Helical" evidence="1">
    <location>
        <begin position="283"/>
        <end position="304"/>
    </location>
</feature>
<evidence type="ECO:0000256" key="1">
    <source>
        <dbReference type="SAM" id="Phobius"/>
    </source>
</evidence>
<feature type="transmembrane region" description="Helical" evidence="1">
    <location>
        <begin position="367"/>
        <end position="390"/>
    </location>
</feature>
<keyword evidence="1" id="KW-1133">Transmembrane helix</keyword>
<dbReference type="PANTHER" id="PTHR46953:SF2">
    <property type="entry name" value="G-PROTEIN COUPLED RECEPTOR MTH-LIKE 5-RELATED"/>
    <property type="match status" value="1"/>
</dbReference>
<organism evidence="2 3">
    <name type="scientific">Apolygus lucorum</name>
    <name type="common">Small green plant bug</name>
    <name type="synonym">Lygocoris lucorum</name>
    <dbReference type="NCBI Taxonomy" id="248454"/>
    <lineage>
        <taxon>Eukaryota</taxon>
        <taxon>Metazoa</taxon>
        <taxon>Ecdysozoa</taxon>
        <taxon>Arthropoda</taxon>
        <taxon>Hexapoda</taxon>
        <taxon>Insecta</taxon>
        <taxon>Pterygota</taxon>
        <taxon>Neoptera</taxon>
        <taxon>Paraneoptera</taxon>
        <taxon>Hemiptera</taxon>
        <taxon>Heteroptera</taxon>
        <taxon>Panheteroptera</taxon>
        <taxon>Cimicomorpha</taxon>
        <taxon>Miridae</taxon>
        <taxon>Mirini</taxon>
        <taxon>Apolygus</taxon>
    </lineage>
</organism>
<comment type="caution">
    <text evidence="2">The sequence shown here is derived from an EMBL/GenBank/DDBJ whole genome shotgun (WGS) entry which is preliminary data.</text>
</comment>
<evidence type="ECO:0000313" key="3">
    <source>
        <dbReference type="Proteomes" id="UP000466442"/>
    </source>
</evidence>
<dbReference type="OrthoDB" id="6339480at2759"/>
<gene>
    <name evidence="2" type="ORF">GE061_001616</name>
</gene>
<feature type="transmembrane region" description="Helical" evidence="1">
    <location>
        <begin position="220"/>
        <end position="239"/>
    </location>
</feature>
<feature type="transmembrane region" description="Helical" evidence="1">
    <location>
        <begin position="417"/>
        <end position="437"/>
    </location>
</feature>
<dbReference type="Gene3D" id="1.20.1070.10">
    <property type="entry name" value="Rhodopsin 7-helix transmembrane proteins"/>
    <property type="match status" value="1"/>
</dbReference>
<accession>A0A8S9Y7K2</accession>
<proteinExistence type="predicted"/>
<keyword evidence="1" id="KW-0472">Membrane</keyword>
<feature type="transmembrane region" description="Helical" evidence="1">
    <location>
        <begin position="325"/>
        <end position="347"/>
    </location>
</feature>
<sequence>MVIILFNIPSSTTIFGKKTSPKKRCLLNLQVLVKICIEIYWEKLTEIIFTEFAMELAVLVALVGSVLSLPPPPMPEVYIGKCCPREEIMVDEDCRPLNETGQTEWVPDVPPGVRWVFQTGLPICGTRQLWPVYHNGSDRLRLLPDGSLRHIIVEDPTLPDDEIDGETQLHHDYIDGLYCREKKVDSKTMEVTQFAAVCAPPVPVSWTDTDFIMRRILDPVFHVISIFCYLTAAIIHFILPQLRDMMGNILTTMSVCLAISEAADMICIYTEFTSPSAFLTADFVLFSSLLGAFLWLNSLGFYLWKTSRSHNVFLRITDGKKYCYYSYYVWGWTKVLTVIAIISHFFLDVDADNPEHHGLMPKQVAVGWLAVALFFFPIACTILLDLYFYLSTTQVMNSIIMSEYGHIHHKLKHSNKIFFKIFLIMCMYWSFLFISWLPFNGTYYTFVIGNGFFAPIFLYVCILNQKRVRFLLKKVCCFEKCWFPCCRPDNRNDIPEWGEEMLAMYR</sequence>
<feature type="transmembrane region" description="Helical" evidence="1">
    <location>
        <begin position="443"/>
        <end position="464"/>
    </location>
</feature>
<evidence type="ECO:0000313" key="2">
    <source>
        <dbReference type="EMBL" id="KAF6217262.1"/>
    </source>
</evidence>
<keyword evidence="1" id="KW-0812">Transmembrane</keyword>
<dbReference type="AlphaFoldDB" id="A0A8S9Y7K2"/>